<dbReference type="Pfam" id="PF00646">
    <property type="entry name" value="F-box"/>
    <property type="match status" value="1"/>
</dbReference>
<accession>A0ABM3QWS5</accession>
<reference evidence="2" key="1">
    <citation type="journal article" date="2021" name="Nat. Commun.">
        <title>Genomic analyses provide insights into spinach domestication and the genetic basis of agronomic traits.</title>
        <authorList>
            <person name="Cai X."/>
            <person name="Sun X."/>
            <person name="Xu C."/>
            <person name="Sun H."/>
            <person name="Wang X."/>
            <person name="Ge C."/>
            <person name="Zhang Z."/>
            <person name="Wang Q."/>
            <person name="Fei Z."/>
            <person name="Jiao C."/>
            <person name="Wang Q."/>
        </authorList>
    </citation>
    <scope>NUCLEOTIDE SEQUENCE [LARGE SCALE GENOMIC DNA]</scope>
    <source>
        <strain evidence="2">cv. Varoflay</strain>
    </source>
</reference>
<proteinExistence type="predicted"/>
<dbReference type="SUPFAM" id="SSF81383">
    <property type="entry name" value="F-box domain"/>
    <property type="match status" value="1"/>
</dbReference>
<dbReference type="Proteomes" id="UP000813463">
    <property type="component" value="Chromosome 6"/>
</dbReference>
<evidence type="ECO:0000313" key="2">
    <source>
        <dbReference type="Proteomes" id="UP000813463"/>
    </source>
</evidence>
<dbReference type="Gene3D" id="1.20.1280.50">
    <property type="match status" value="1"/>
</dbReference>
<keyword evidence="2" id="KW-1185">Reference proteome</keyword>
<protein>
    <submittedName>
        <fullName evidence="3">F-box protein At1g33530</fullName>
    </submittedName>
</protein>
<evidence type="ECO:0000313" key="3">
    <source>
        <dbReference type="RefSeq" id="XP_056687820.1"/>
    </source>
</evidence>
<gene>
    <name evidence="3" type="primary">LOC130462875</name>
</gene>
<organism evidence="2 3">
    <name type="scientific">Spinacia oleracea</name>
    <name type="common">Spinach</name>
    <dbReference type="NCBI Taxonomy" id="3562"/>
    <lineage>
        <taxon>Eukaryota</taxon>
        <taxon>Viridiplantae</taxon>
        <taxon>Streptophyta</taxon>
        <taxon>Embryophyta</taxon>
        <taxon>Tracheophyta</taxon>
        <taxon>Spermatophyta</taxon>
        <taxon>Magnoliopsida</taxon>
        <taxon>eudicotyledons</taxon>
        <taxon>Gunneridae</taxon>
        <taxon>Pentapetalae</taxon>
        <taxon>Caryophyllales</taxon>
        <taxon>Chenopodiaceae</taxon>
        <taxon>Chenopodioideae</taxon>
        <taxon>Anserineae</taxon>
        <taxon>Spinacia</taxon>
    </lineage>
</organism>
<dbReference type="InterPro" id="IPR001810">
    <property type="entry name" value="F-box_dom"/>
</dbReference>
<sequence length="225" mass="25515">MTAAIGINDSNQKDKSDKCVGAENGVNEKMKGRWMFKCGLMLKVSIDCNMKNKTPKSEPRLQYPTLPDDIIVDHILPKLPVKSLIRFQSVSNYWHKTISSNKFAKKHLEFSSSNTRTILFHNSEDSYFLAYDECSSSLKAFAKLEYKLTPVKPPIPPEYEMSNLTYEVGSCNGLVLLRDSEDCCLYLWNPATNECYAISFPDVVYEFEVSPFLGFGIYLPSMTIG</sequence>
<evidence type="ECO:0000259" key="1">
    <source>
        <dbReference type="Pfam" id="PF00646"/>
    </source>
</evidence>
<reference evidence="3" key="2">
    <citation type="submission" date="2025-08" db="UniProtKB">
        <authorList>
            <consortium name="RefSeq"/>
        </authorList>
    </citation>
    <scope>IDENTIFICATION</scope>
    <source>
        <tissue evidence="3">Leaf</tissue>
    </source>
</reference>
<dbReference type="InterPro" id="IPR036047">
    <property type="entry name" value="F-box-like_dom_sf"/>
</dbReference>
<feature type="domain" description="F-box" evidence="1">
    <location>
        <begin position="66"/>
        <end position="105"/>
    </location>
</feature>
<dbReference type="InterPro" id="IPR050796">
    <property type="entry name" value="SCF_F-box_component"/>
</dbReference>
<dbReference type="PANTHER" id="PTHR31672">
    <property type="entry name" value="BNACNNG10540D PROTEIN"/>
    <property type="match status" value="1"/>
</dbReference>
<dbReference type="RefSeq" id="XP_056687820.1">
    <property type="nucleotide sequence ID" value="XM_056831842.1"/>
</dbReference>
<name>A0ABM3QWS5_SPIOL</name>
<dbReference type="PANTHER" id="PTHR31672:SF13">
    <property type="entry name" value="F-BOX PROTEIN CPR30-LIKE"/>
    <property type="match status" value="1"/>
</dbReference>
<dbReference type="GeneID" id="130462875"/>